<keyword evidence="2" id="KW-0812">Transmembrane</keyword>
<accession>G9YF33</accession>
<proteinExistence type="predicted"/>
<organism evidence="3 4">
    <name type="scientific">Anaeroglobus geminatus F0357</name>
    <dbReference type="NCBI Taxonomy" id="861450"/>
    <lineage>
        <taxon>Bacteria</taxon>
        <taxon>Bacillati</taxon>
        <taxon>Bacillota</taxon>
        <taxon>Negativicutes</taxon>
        <taxon>Veillonellales</taxon>
        <taxon>Veillonellaceae</taxon>
        <taxon>Anaeroglobus</taxon>
    </lineage>
</organism>
<reference evidence="3 4" key="1">
    <citation type="submission" date="2011-08" db="EMBL/GenBank/DDBJ databases">
        <authorList>
            <person name="Weinstock G."/>
            <person name="Sodergren E."/>
            <person name="Clifton S."/>
            <person name="Fulton L."/>
            <person name="Fulton B."/>
            <person name="Courtney L."/>
            <person name="Fronick C."/>
            <person name="Harrison M."/>
            <person name="Strong C."/>
            <person name="Farmer C."/>
            <person name="Delahaunty K."/>
            <person name="Markovic C."/>
            <person name="Hall O."/>
            <person name="Minx P."/>
            <person name="Tomlinson C."/>
            <person name="Mitreva M."/>
            <person name="Hou S."/>
            <person name="Chen J."/>
            <person name="Wollam A."/>
            <person name="Pepin K.H."/>
            <person name="Johnson M."/>
            <person name="Bhonagiri V."/>
            <person name="Zhang X."/>
            <person name="Suruliraj S."/>
            <person name="Warren W."/>
            <person name="Chinwalla A."/>
            <person name="Mardis E.R."/>
            <person name="Wilson R.K."/>
        </authorList>
    </citation>
    <scope>NUCLEOTIDE SEQUENCE [LARGE SCALE GENOMIC DNA]</scope>
    <source>
        <strain evidence="3 4">F0357</strain>
    </source>
</reference>
<keyword evidence="1" id="KW-0732">Signal</keyword>
<dbReference type="GO" id="GO:0030975">
    <property type="term" value="F:thiamine binding"/>
    <property type="evidence" value="ECO:0007669"/>
    <property type="project" value="TreeGrafter"/>
</dbReference>
<dbReference type="AlphaFoldDB" id="G9YF33"/>
<protein>
    <recommendedName>
        <fullName evidence="5">ABC transporter, solute-binding protein</fullName>
    </recommendedName>
</protein>
<keyword evidence="2" id="KW-0472">Membrane</keyword>
<keyword evidence="2" id="KW-1133">Transmembrane helix</keyword>
<comment type="caution">
    <text evidence="3">The sequence shown here is derived from an EMBL/GenBank/DDBJ whole genome shotgun (WGS) entry which is preliminary data.</text>
</comment>
<dbReference type="PANTHER" id="PTHR30006">
    <property type="entry name" value="THIAMINE-BINDING PERIPLASMIC PROTEIN-RELATED"/>
    <property type="match status" value="1"/>
</dbReference>
<evidence type="ECO:0000313" key="3">
    <source>
        <dbReference type="EMBL" id="EHM43368.1"/>
    </source>
</evidence>
<dbReference type="GO" id="GO:0015888">
    <property type="term" value="P:thiamine transport"/>
    <property type="evidence" value="ECO:0007669"/>
    <property type="project" value="TreeGrafter"/>
</dbReference>
<gene>
    <name evidence="3" type="ORF">HMPREF0080_00243</name>
</gene>
<evidence type="ECO:0000256" key="2">
    <source>
        <dbReference type="SAM" id="Phobius"/>
    </source>
</evidence>
<dbReference type="eggNOG" id="COG1840">
    <property type="taxonomic scope" value="Bacteria"/>
</dbReference>
<sequence>MQEIERMKRYIPFIGMIVFIAAVLWAGVYIQQERQQQLAAREMYEKERHLVVYSDMPGQVNQDLAAAFYKDTGLRAYIMTMTEDELQRAIRNPKENRLPDAVIASEDTLYAGRLQGAFIPYTSYVTDEVPHELKDDAGAWIGLWYDPLVFVINRDYYNMGGSNINTWSDLLTDANMVISFPDLAATDIAGRFLCEYVELHGQERAELYFRSLQTRIGAYSKTMAPVMHRVAGGEAQAGVVDAVTARQYRFDGAPVFVVYPQDGTAYWLIGAAATRWCSDEEETGKFIDWLLSLEAADVLRKNRMQFNFANSAIAVQADSKQQGPVFFKTVKHYNDKDRRAMQDWWIRTIRFGRDG</sequence>
<dbReference type="PANTHER" id="PTHR30006:SF2">
    <property type="entry name" value="ABC TRANSPORTER SUBSTRATE-BINDING PROTEIN"/>
    <property type="match status" value="1"/>
</dbReference>
<evidence type="ECO:0000256" key="1">
    <source>
        <dbReference type="ARBA" id="ARBA00022729"/>
    </source>
</evidence>
<dbReference type="PATRIC" id="fig|861450.3.peg.230"/>
<evidence type="ECO:0008006" key="5">
    <source>
        <dbReference type="Google" id="ProtNLM"/>
    </source>
</evidence>
<feature type="transmembrane region" description="Helical" evidence="2">
    <location>
        <begin position="12"/>
        <end position="30"/>
    </location>
</feature>
<dbReference type="EMBL" id="AGCJ01000009">
    <property type="protein sequence ID" value="EHM43368.1"/>
    <property type="molecule type" value="Genomic_DNA"/>
</dbReference>
<dbReference type="STRING" id="861450.HMPREF0080_00243"/>
<name>G9YF33_9FIRM</name>
<evidence type="ECO:0000313" key="4">
    <source>
        <dbReference type="Proteomes" id="UP000005481"/>
    </source>
</evidence>
<keyword evidence="4" id="KW-1185">Reference proteome</keyword>
<dbReference type="SUPFAM" id="SSF53850">
    <property type="entry name" value="Periplasmic binding protein-like II"/>
    <property type="match status" value="1"/>
</dbReference>
<dbReference type="GO" id="GO:0030288">
    <property type="term" value="C:outer membrane-bounded periplasmic space"/>
    <property type="evidence" value="ECO:0007669"/>
    <property type="project" value="TreeGrafter"/>
</dbReference>
<dbReference type="Proteomes" id="UP000005481">
    <property type="component" value="Unassembled WGS sequence"/>
</dbReference>
<dbReference type="HOGENOM" id="CLU_026974_0_4_9"/>
<dbReference type="Pfam" id="PF13531">
    <property type="entry name" value="SBP_bac_11"/>
    <property type="match status" value="1"/>
</dbReference>
<dbReference type="GO" id="GO:0030976">
    <property type="term" value="F:thiamine pyrophosphate binding"/>
    <property type="evidence" value="ECO:0007669"/>
    <property type="project" value="TreeGrafter"/>
</dbReference>
<dbReference type="Gene3D" id="3.40.190.10">
    <property type="entry name" value="Periplasmic binding protein-like II"/>
    <property type="match status" value="2"/>
</dbReference>